<dbReference type="AlphaFoldDB" id="A0AAI9V2B8"/>
<feature type="region of interest" description="Disordered" evidence="1">
    <location>
        <begin position="258"/>
        <end position="356"/>
    </location>
</feature>
<dbReference type="Proteomes" id="UP001239213">
    <property type="component" value="Unassembled WGS sequence"/>
</dbReference>
<dbReference type="EMBL" id="MPDP01000260">
    <property type="protein sequence ID" value="KAK1466394.1"/>
    <property type="molecule type" value="Genomic_DNA"/>
</dbReference>
<evidence type="ECO:0000313" key="2">
    <source>
        <dbReference type="EMBL" id="KAK1466394.1"/>
    </source>
</evidence>
<evidence type="ECO:0000256" key="1">
    <source>
        <dbReference type="SAM" id="MobiDB-lite"/>
    </source>
</evidence>
<accession>A0AAI9V2B8</accession>
<name>A0AAI9V2B8_9PEZI</name>
<reference evidence="2" key="1">
    <citation type="submission" date="2016-11" db="EMBL/GenBank/DDBJ databases">
        <title>The genome sequence of Colletotrichum cuscutae.</title>
        <authorList>
            <person name="Baroncelli R."/>
        </authorList>
    </citation>
    <scope>NUCLEOTIDE SEQUENCE</scope>
    <source>
        <strain evidence="2">IMI 304802</strain>
    </source>
</reference>
<comment type="caution">
    <text evidence="2">The sequence shown here is derived from an EMBL/GenBank/DDBJ whole genome shotgun (WGS) entry which is preliminary data.</text>
</comment>
<proteinExistence type="predicted"/>
<gene>
    <name evidence="2" type="ORF">CCUS01_01243</name>
</gene>
<feature type="compositionally biased region" description="Basic and acidic residues" evidence="1">
    <location>
        <begin position="334"/>
        <end position="356"/>
    </location>
</feature>
<protein>
    <submittedName>
        <fullName evidence="2">Uncharacterized protein</fullName>
    </submittedName>
</protein>
<sequence length="356" mass="40518">MTKSWTSFFSSTRLVESQRMKQVLRGFFVVDRECMVRQQALAYLEILLSREFGRCSISKEIEASGGLVPAKTKIGVGRKGAKQRRDLHGKVEKGRMMDRWMDRQVWVSVLQAYEDQKRVRSWMDVPFLCLRMLGGQKPLALGGARRLDATLDVFDLNGWIEGLKQRLPCICLWRDRGTDVYLLRKMLRKMRKTRQDGRGSINYEEEREPRVGGKRGNPGTLFNSSGGDWRGERKSGREGSRQIERGLLMRVFSRRCKANAASAKKQEKRRRGGNQSLEVRTANGTDEGKEGPPLHRTGLETGDGRRERANEETPHQGRGVSIEGSGTGTVVTKWEGDNGREGEEKGREGKEWWKDG</sequence>
<organism evidence="2 3">
    <name type="scientific">Colletotrichum cuscutae</name>
    <dbReference type="NCBI Taxonomy" id="1209917"/>
    <lineage>
        <taxon>Eukaryota</taxon>
        <taxon>Fungi</taxon>
        <taxon>Dikarya</taxon>
        <taxon>Ascomycota</taxon>
        <taxon>Pezizomycotina</taxon>
        <taxon>Sordariomycetes</taxon>
        <taxon>Hypocreomycetidae</taxon>
        <taxon>Glomerellales</taxon>
        <taxon>Glomerellaceae</taxon>
        <taxon>Colletotrichum</taxon>
        <taxon>Colletotrichum acutatum species complex</taxon>
    </lineage>
</organism>
<keyword evidence="3" id="KW-1185">Reference proteome</keyword>
<feature type="compositionally biased region" description="Basic and acidic residues" evidence="1">
    <location>
        <begin position="229"/>
        <end position="244"/>
    </location>
</feature>
<feature type="compositionally biased region" description="Polar residues" evidence="1">
    <location>
        <begin position="273"/>
        <end position="284"/>
    </location>
</feature>
<evidence type="ECO:0000313" key="3">
    <source>
        <dbReference type="Proteomes" id="UP001239213"/>
    </source>
</evidence>
<feature type="region of interest" description="Disordered" evidence="1">
    <location>
        <begin position="194"/>
        <end position="244"/>
    </location>
</feature>
<feature type="compositionally biased region" description="Basic and acidic residues" evidence="1">
    <location>
        <begin position="302"/>
        <end position="315"/>
    </location>
</feature>